<dbReference type="Proteomes" id="UP001233172">
    <property type="component" value="Unassembled WGS sequence"/>
</dbReference>
<evidence type="ECO:0000313" key="3">
    <source>
        <dbReference type="EMBL" id="KAK0070024.1"/>
    </source>
</evidence>
<keyword evidence="1" id="KW-0732">Signal</keyword>
<keyword evidence="4" id="KW-1185">Reference proteome</keyword>
<feature type="chain" id="PRO_5042133593" evidence="1">
    <location>
        <begin position="26"/>
        <end position="57"/>
    </location>
</feature>
<dbReference type="Pfam" id="PF16470">
    <property type="entry name" value="S8_pro-domain"/>
    <property type="match status" value="1"/>
</dbReference>
<dbReference type="InterPro" id="IPR038466">
    <property type="entry name" value="S8_pro-domain_sf"/>
</dbReference>
<evidence type="ECO:0000259" key="2">
    <source>
        <dbReference type="Pfam" id="PF16470"/>
    </source>
</evidence>
<dbReference type="InterPro" id="IPR032815">
    <property type="entry name" value="S8_pro-domain"/>
</dbReference>
<dbReference type="Gene3D" id="3.30.70.850">
    <property type="entry name" value="Peptidase S8, pro-domain"/>
    <property type="match status" value="1"/>
</dbReference>
<dbReference type="EMBL" id="JASAOG010000001">
    <property type="protein sequence ID" value="KAK0070024.1"/>
    <property type="molecule type" value="Genomic_DNA"/>
</dbReference>
<feature type="signal peptide" evidence="1">
    <location>
        <begin position="1"/>
        <end position="25"/>
    </location>
</feature>
<protein>
    <submittedName>
        <fullName evidence="3">Furin1-X</fullName>
    </submittedName>
</protein>
<organism evidence="3 4">
    <name type="scientific">Biomphalaria pfeifferi</name>
    <name type="common">Bloodfluke planorb</name>
    <name type="synonym">Freshwater snail</name>
    <dbReference type="NCBI Taxonomy" id="112525"/>
    <lineage>
        <taxon>Eukaryota</taxon>
        <taxon>Metazoa</taxon>
        <taxon>Spiralia</taxon>
        <taxon>Lophotrochozoa</taxon>
        <taxon>Mollusca</taxon>
        <taxon>Gastropoda</taxon>
        <taxon>Heterobranchia</taxon>
        <taxon>Euthyneura</taxon>
        <taxon>Panpulmonata</taxon>
        <taxon>Hygrophila</taxon>
        <taxon>Lymnaeoidea</taxon>
        <taxon>Planorbidae</taxon>
        <taxon>Biomphalaria</taxon>
    </lineage>
</organism>
<evidence type="ECO:0000256" key="1">
    <source>
        <dbReference type="SAM" id="SignalP"/>
    </source>
</evidence>
<sequence>MHGSIHVVKVLIFGIFLLLVESVVGKHFTDLWAVYIKGGEEMAKAVAARHGFIYVGQ</sequence>
<evidence type="ECO:0000313" key="4">
    <source>
        <dbReference type="Proteomes" id="UP001233172"/>
    </source>
</evidence>
<proteinExistence type="predicted"/>
<feature type="non-terminal residue" evidence="3">
    <location>
        <position position="57"/>
    </location>
</feature>
<reference evidence="3" key="1">
    <citation type="journal article" date="2023" name="PLoS Negl. Trop. Dis.">
        <title>A genome sequence for Biomphalaria pfeifferi, the major vector snail for the human-infecting parasite Schistosoma mansoni.</title>
        <authorList>
            <person name="Bu L."/>
            <person name="Lu L."/>
            <person name="Laidemitt M.R."/>
            <person name="Zhang S.M."/>
            <person name="Mutuku M."/>
            <person name="Mkoji G."/>
            <person name="Steinauer M."/>
            <person name="Loker E.S."/>
        </authorList>
    </citation>
    <scope>NUCLEOTIDE SEQUENCE</scope>
    <source>
        <strain evidence="3">KasaAsao</strain>
    </source>
</reference>
<dbReference type="AlphaFoldDB" id="A0AAD8FPM6"/>
<accession>A0AAD8FPM6</accession>
<reference evidence="3" key="2">
    <citation type="submission" date="2023-04" db="EMBL/GenBank/DDBJ databases">
        <authorList>
            <person name="Bu L."/>
            <person name="Lu L."/>
            <person name="Laidemitt M.R."/>
            <person name="Zhang S.M."/>
            <person name="Mutuku M."/>
            <person name="Mkoji G."/>
            <person name="Steinauer M."/>
            <person name="Loker E.S."/>
        </authorList>
    </citation>
    <scope>NUCLEOTIDE SEQUENCE</scope>
    <source>
        <strain evidence="3">KasaAsao</strain>
        <tissue evidence="3">Whole Snail</tissue>
    </source>
</reference>
<comment type="caution">
    <text evidence="3">The sequence shown here is derived from an EMBL/GenBank/DDBJ whole genome shotgun (WGS) entry which is preliminary data.</text>
</comment>
<name>A0AAD8FPM6_BIOPF</name>
<dbReference type="SUPFAM" id="SSF54897">
    <property type="entry name" value="Protease propeptides/inhibitors"/>
    <property type="match status" value="1"/>
</dbReference>
<feature type="domain" description="Peptidase S8 pro-domain" evidence="2">
    <location>
        <begin position="32"/>
        <end position="57"/>
    </location>
</feature>
<gene>
    <name evidence="3" type="ORF">Bpfe_000007</name>
</gene>